<evidence type="ECO:0000259" key="2">
    <source>
        <dbReference type="Pfam" id="PF03067"/>
    </source>
</evidence>
<feature type="chain" id="PRO_5016905160" description="Chitin-binding type-4 domain-containing protein" evidence="1">
    <location>
        <begin position="29"/>
        <end position="327"/>
    </location>
</feature>
<evidence type="ECO:0000313" key="4">
    <source>
        <dbReference type="Proteomes" id="UP000256970"/>
    </source>
</evidence>
<evidence type="ECO:0000313" key="3">
    <source>
        <dbReference type="EMBL" id="SZX77380.1"/>
    </source>
</evidence>
<feature type="domain" description="Chitin-binding type-4" evidence="2">
    <location>
        <begin position="29"/>
        <end position="266"/>
    </location>
</feature>
<dbReference type="EMBL" id="FNXT01001283">
    <property type="protein sequence ID" value="SZX77380.1"/>
    <property type="molecule type" value="Genomic_DNA"/>
</dbReference>
<dbReference type="OrthoDB" id="76388at2759"/>
<sequence length="327" mass="37127">MARAGRRQQCSAAGVTLVLLQLAAHVAGHGLLLQPRSRNWLAYLSSNNYWSHGLNAGGVNVVSNKGKLKWPHGRHGLCGDPYNEKKWDVPGEVQQTYISGQEITIDTMIAVNHLGRLDMQICDLDAKGLKQCKDLQRADGKGRHWYLPFIANWTGGNAGYVQPAYGDGSFSWYYMPSVRAEQGCKTQRECDQFRDMIVYRTKWRLPAGFECRHCKLQWHYMTASTCWPPCPEKNKGEPTCENKQVFLTCGTGWAQYPEEFWNCADVSIAGATNRAAASNDKPVWEDKVSLKSGKFGSPRTFVMGVYNRRRLQQTKRRLLSWLTMRNR</sequence>
<accession>A0A383WIU1</accession>
<keyword evidence="4" id="KW-1185">Reference proteome</keyword>
<proteinExistence type="predicted"/>
<protein>
    <recommendedName>
        <fullName evidence="2">Chitin-binding type-4 domain-containing protein</fullName>
    </recommendedName>
</protein>
<keyword evidence="1" id="KW-0732">Signal</keyword>
<dbReference type="STRING" id="3088.A0A383WIU1"/>
<organism evidence="3 4">
    <name type="scientific">Tetradesmus obliquus</name>
    <name type="common">Green alga</name>
    <name type="synonym">Acutodesmus obliquus</name>
    <dbReference type="NCBI Taxonomy" id="3088"/>
    <lineage>
        <taxon>Eukaryota</taxon>
        <taxon>Viridiplantae</taxon>
        <taxon>Chlorophyta</taxon>
        <taxon>core chlorophytes</taxon>
        <taxon>Chlorophyceae</taxon>
        <taxon>CS clade</taxon>
        <taxon>Sphaeropleales</taxon>
        <taxon>Scenedesmaceae</taxon>
        <taxon>Tetradesmus</taxon>
    </lineage>
</organism>
<gene>
    <name evidence="3" type="ORF">BQ4739_LOCUS17734</name>
</gene>
<dbReference type="Proteomes" id="UP000256970">
    <property type="component" value="Unassembled WGS sequence"/>
</dbReference>
<dbReference type="InterPro" id="IPR004302">
    <property type="entry name" value="Cellulose/chitin-bd_N"/>
</dbReference>
<feature type="signal peptide" evidence="1">
    <location>
        <begin position="1"/>
        <end position="28"/>
    </location>
</feature>
<dbReference type="AlphaFoldDB" id="A0A383WIU1"/>
<evidence type="ECO:0000256" key="1">
    <source>
        <dbReference type="SAM" id="SignalP"/>
    </source>
</evidence>
<dbReference type="Pfam" id="PF03067">
    <property type="entry name" value="LPMO_10"/>
    <property type="match status" value="1"/>
</dbReference>
<reference evidence="3 4" key="1">
    <citation type="submission" date="2016-10" db="EMBL/GenBank/DDBJ databases">
        <authorList>
            <person name="Cai Z."/>
        </authorList>
    </citation>
    <scope>NUCLEOTIDE SEQUENCE [LARGE SCALE GENOMIC DNA]</scope>
</reference>
<name>A0A383WIU1_TETOB</name>